<dbReference type="RefSeq" id="XP_039121788.1">
    <property type="nucleotide sequence ID" value="XM_039265854.1"/>
</dbReference>
<accession>A0AB40B4S5</accession>
<keyword evidence="2" id="KW-1185">Reference proteome</keyword>
<reference evidence="3" key="1">
    <citation type="submission" date="2025-08" db="UniProtKB">
        <authorList>
            <consortium name="RefSeq"/>
        </authorList>
    </citation>
    <scope>IDENTIFICATION</scope>
</reference>
<dbReference type="Proteomes" id="UP001515500">
    <property type="component" value="Chromosome 4"/>
</dbReference>
<evidence type="ECO:0000313" key="3">
    <source>
        <dbReference type="RefSeq" id="XP_039121788.1"/>
    </source>
</evidence>
<organism evidence="2 3">
    <name type="scientific">Dioscorea cayennensis subsp. rotundata</name>
    <name type="common">White Guinea yam</name>
    <name type="synonym">Dioscorea rotundata</name>
    <dbReference type="NCBI Taxonomy" id="55577"/>
    <lineage>
        <taxon>Eukaryota</taxon>
        <taxon>Viridiplantae</taxon>
        <taxon>Streptophyta</taxon>
        <taxon>Embryophyta</taxon>
        <taxon>Tracheophyta</taxon>
        <taxon>Spermatophyta</taxon>
        <taxon>Magnoliopsida</taxon>
        <taxon>Liliopsida</taxon>
        <taxon>Dioscoreales</taxon>
        <taxon>Dioscoreaceae</taxon>
        <taxon>Dioscorea</taxon>
    </lineage>
</organism>
<feature type="transmembrane region" description="Helical" evidence="1">
    <location>
        <begin position="561"/>
        <end position="580"/>
    </location>
</feature>
<dbReference type="AlphaFoldDB" id="A0AB40B4S5"/>
<dbReference type="GeneID" id="120258441"/>
<evidence type="ECO:0000256" key="1">
    <source>
        <dbReference type="SAM" id="Phobius"/>
    </source>
</evidence>
<dbReference type="PANTHER" id="PTHR36810">
    <property type="entry name" value="BNACNNG47150D PROTEIN"/>
    <property type="match status" value="1"/>
</dbReference>
<gene>
    <name evidence="3" type="primary">LOC120258441</name>
</gene>
<proteinExistence type="predicted"/>
<sequence length="584" mass="65523">MPGTIHVFVLDLMDLPFDGSPLILKLAMGKREYQTVCKGECSFPVMSLRENLVLMLHDNEGNELSRTELPTMSVVEKGIWDDLFPLKGGGHVHMRVQFSLNEEERLRIRHMRETVVRKKQSELLKGQETGLLGSYPTTQLFSEGTKIEKTEQTDPGVCGGTLSLQEFRESSAQAFKQYDPHHTELSKKEIGISDKQDVSSVEVSNSSLSNELNEWWKLSSEQMIPTKPEQLATTYAGNITEDDQILETRRKGFHRRSLSSNMKKMITAFETILYQGWEPSFSPKLREYSGPNNIKYVKVPQILTKSFSAGMLSDIKSIQNPAVHRSIVEKKGEKSQLYSDSGKSQELANDIILYDTKTANYALEPMETERAFSIRGMVENSNDDIHLSDKASCDVLHGLEIKTDHHVLAEEDLAARKMLYELPVHNVQPCPCTHQGSSSITAMEGNGQINPRTSNEDVLLSRHSDSRGCSSPSLVSCVPRYFCITSGSKQLRDLVECCDLSVGTHLMENYHFINEVHEKESAQGDGLLKMDEDEEISPASEKNNGLSKGMKKSSGLLIEQVVRTVLIIIVGGTLILNTRLRRLR</sequence>
<protein>
    <submittedName>
        <fullName evidence="3">Uncharacterized protein LOC120258441 isoform X1</fullName>
    </submittedName>
</protein>
<keyword evidence="1" id="KW-0472">Membrane</keyword>
<keyword evidence="1" id="KW-0812">Transmembrane</keyword>
<dbReference type="PANTHER" id="PTHR36810:SF1">
    <property type="entry name" value="OS05G0232200 PROTEIN"/>
    <property type="match status" value="1"/>
</dbReference>
<keyword evidence="1" id="KW-1133">Transmembrane helix</keyword>
<name>A0AB40B4S5_DIOCR</name>
<evidence type="ECO:0000313" key="2">
    <source>
        <dbReference type="Proteomes" id="UP001515500"/>
    </source>
</evidence>